<feature type="chain" id="PRO_5045873399" description="The GLUG motif-containing protein" evidence="1">
    <location>
        <begin position="21"/>
        <end position="660"/>
    </location>
</feature>
<dbReference type="Gene3D" id="2.160.20.110">
    <property type="match status" value="3"/>
</dbReference>
<keyword evidence="1" id="KW-0732">Signal</keyword>
<name>A0ABR9R5V7_9FIRM</name>
<comment type="caution">
    <text evidence="2">The sequence shown here is derived from an EMBL/GenBank/DDBJ whole genome shotgun (WGS) entry which is preliminary data.</text>
</comment>
<dbReference type="Proteomes" id="UP000768567">
    <property type="component" value="Unassembled WGS sequence"/>
</dbReference>
<dbReference type="SUPFAM" id="SSF51126">
    <property type="entry name" value="Pectin lyase-like"/>
    <property type="match status" value="1"/>
</dbReference>
<evidence type="ECO:0000313" key="3">
    <source>
        <dbReference type="Proteomes" id="UP000768567"/>
    </source>
</evidence>
<evidence type="ECO:0008006" key="4">
    <source>
        <dbReference type="Google" id="ProtNLM"/>
    </source>
</evidence>
<evidence type="ECO:0000256" key="1">
    <source>
        <dbReference type="SAM" id="SignalP"/>
    </source>
</evidence>
<accession>A0ABR9R5V7</accession>
<reference evidence="2 3" key="1">
    <citation type="submission" date="2020-10" db="EMBL/GenBank/DDBJ databases">
        <title>ChiBAC.</title>
        <authorList>
            <person name="Zenner C."/>
            <person name="Hitch T.C.A."/>
            <person name="Clavel T."/>
        </authorList>
    </citation>
    <scope>NUCLEOTIDE SEQUENCE [LARGE SCALE GENOMIC DNA]</scope>
    <source>
        <strain evidence="2 3">DSM 109015</strain>
    </source>
</reference>
<gene>
    <name evidence="2" type="ORF">INF35_12020</name>
</gene>
<dbReference type="EMBL" id="JADCKC010000003">
    <property type="protein sequence ID" value="MBE5038514.1"/>
    <property type="molecule type" value="Genomic_DNA"/>
</dbReference>
<proteinExistence type="predicted"/>
<protein>
    <recommendedName>
        <fullName evidence="4">The GLUG motif-containing protein</fullName>
    </recommendedName>
</protein>
<feature type="signal peptide" evidence="1">
    <location>
        <begin position="1"/>
        <end position="20"/>
    </location>
</feature>
<dbReference type="PROSITE" id="PS51257">
    <property type="entry name" value="PROKAR_LIPOPROTEIN"/>
    <property type="match status" value="1"/>
</dbReference>
<evidence type="ECO:0000313" key="2">
    <source>
        <dbReference type="EMBL" id="MBE5038514.1"/>
    </source>
</evidence>
<dbReference type="InterPro" id="IPR011050">
    <property type="entry name" value="Pectin_lyase_fold/virulence"/>
</dbReference>
<organism evidence="2 3">
    <name type="scientific">Gemmiger gallinarum</name>
    <dbReference type="NCBI Taxonomy" id="2779354"/>
    <lineage>
        <taxon>Bacteria</taxon>
        <taxon>Bacillati</taxon>
        <taxon>Bacillota</taxon>
        <taxon>Clostridia</taxon>
        <taxon>Eubacteriales</taxon>
        <taxon>Gemmiger</taxon>
    </lineage>
</organism>
<dbReference type="RefSeq" id="WP_193502720.1">
    <property type="nucleotide sequence ID" value="NZ_JADCKC010000003.1"/>
</dbReference>
<keyword evidence="3" id="KW-1185">Reference proteome</keyword>
<sequence length="660" mass="68366">MKRKILALLAAASLVLTACGGNRRINIPVPKTDEEIKASAEDAWEMTIDTQIPEELQAQPHPAADSFAGGTGTEEDPYQIATADQLARLAELVNQDQFGENGEEVKAAAAASYVLTADIDMNDLTDFDTWTEQAPEYLWIPVGVRYDYTLTDTSQATQLASFEGHFDGQGHTIRGLYIVSAYYNTEASQQPYYGLFGLVDGVVENVTVTDSLYRFLTPAELHPVGGIVANVNSGSRVENCTSGVDIVAQAATGIGGVAGELSGGELRGCTFDGSIRTEGKIYYAGGIVSEGSGGTIAQCTAKGSFEFTQEPVLALGGVAGELMDNTEGDLLLEDCVNEMDLNGAGIVSNLASFHDGITLRGCVNKGNVKAGGIAASLSVHQDQSTGTAGTVLVENCVNEGTVQGEGSQGGIAAEVNLYDAGTSLTVTGCRNEGTVTSTDGAAGIFGALNLRNASTVQITGCENTGSVSSTGYCAGGVISNLFVQNDVTGTDVLIQNCRNSGQVNGGNYGAAGILSREMGVLGTSVSGNTVRLDGCENTGTVTGLMPIVYAGGIAGYLPFDGGSTTVTGCSNTGTVQLLCDGPIDRPDDGRNYPQGVIAGIVACTEESVKVQDCTNTGSIDIPQDIADITYTDDLLGCTFAYDGTEPVLGMFQIRDGKAIF</sequence>